<accession>A0A834MGL2</accession>
<organism evidence="2 3">
    <name type="scientific">Rhynchophorus ferrugineus</name>
    <name type="common">Red palm weevil</name>
    <name type="synonym">Curculio ferrugineus</name>
    <dbReference type="NCBI Taxonomy" id="354439"/>
    <lineage>
        <taxon>Eukaryota</taxon>
        <taxon>Metazoa</taxon>
        <taxon>Ecdysozoa</taxon>
        <taxon>Arthropoda</taxon>
        <taxon>Hexapoda</taxon>
        <taxon>Insecta</taxon>
        <taxon>Pterygota</taxon>
        <taxon>Neoptera</taxon>
        <taxon>Endopterygota</taxon>
        <taxon>Coleoptera</taxon>
        <taxon>Polyphaga</taxon>
        <taxon>Cucujiformia</taxon>
        <taxon>Curculionidae</taxon>
        <taxon>Dryophthorinae</taxon>
        <taxon>Rhynchophorus</taxon>
    </lineage>
</organism>
<feature type="region of interest" description="Disordered" evidence="1">
    <location>
        <begin position="51"/>
        <end position="71"/>
    </location>
</feature>
<dbReference type="EMBL" id="JAACXV010000239">
    <property type="protein sequence ID" value="KAF7281476.1"/>
    <property type="molecule type" value="Genomic_DNA"/>
</dbReference>
<evidence type="ECO:0000313" key="2">
    <source>
        <dbReference type="EMBL" id="KAF7281476.1"/>
    </source>
</evidence>
<feature type="compositionally biased region" description="Basic and acidic residues" evidence="1">
    <location>
        <begin position="52"/>
        <end position="71"/>
    </location>
</feature>
<proteinExistence type="predicted"/>
<evidence type="ECO:0000313" key="3">
    <source>
        <dbReference type="Proteomes" id="UP000625711"/>
    </source>
</evidence>
<reference evidence="2" key="1">
    <citation type="submission" date="2020-08" db="EMBL/GenBank/DDBJ databases">
        <title>Genome sequencing and assembly of the red palm weevil Rhynchophorus ferrugineus.</title>
        <authorList>
            <person name="Dias G.B."/>
            <person name="Bergman C.M."/>
            <person name="Manee M."/>
        </authorList>
    </citation>
    <scope>NUCLEOTIDE SEQUENCE</scope>
    <source>
        <strain evidence="2">AA-2017</strain>
        <tissue evidence="2">Whole larva</tissue>
    </source>
</reference>
<sequence length="110" mass="12685">MGQKKFRVLILHCFLMGKIPFKRSDGLKGFIRTPPIAKQQENNWSYITVSGAKDDVPSPPGAERRSIREAQKMGTERVPSFHVWTLISGRFPFWFVFFSVTQASDRMHIN</sequence>
<protein>
    <submittedName>
        <fullName evidence="2">Uncharacterized protein</fullName>
    </submittedName>
</protein>
<comment type="caution">
    <text evidence="2">The sequence shown here is derived from an EMBL/GenBank/DDBJ whole genome shotgun (WGS) entry which is preliminary data.</text>
</comment>
<keyword evidence="3" id="KW-1185">Reference proteome</keyword>
<evidence type="ECO:0000256" key="1">
    <source>
        <dbReference type="SAM" id="MobiDB-lite"/>
    </source>
</evidence>
<dbReference type="Proteomes" id="UP000625711">
    <property type="component" value="Unassembled WGS sequence"/>
</dbReference>
<dbReference type="AlphaFoldDB" id="A0A834MGL2"/>
<gene>
    <name evidence="2" type="ORF">GWI33_004722</name>
</gene>
<name>A0A834MGL2_RHYFE</name>